<name>A0A1R3I409_COCAP</name>
<comment type="caution">
    <text evidence="3">The sequence shown here is derived from an EMBL/GenBank/DDBJ whole genome shotgun (WGS) entry which is preliminary data.</text>
</comment>
<dbReference type="Gramene" id="OMO77310">
    <property type="protein sequence ID" value="OMO77310"/>
    <property type="gene ID" value="CCACVL1_15096"/>
</dbReference>
<evidence type="ECO:0000313" key="3">
    <source>
        <dbReference type="EMBL" id="OMO77310.1"/>
    </source>
</evidence>
<proteinExistence type="predicted"/>
<dbReference type="EMBL" id="AWWV01010762">
    <property type="protein sequence ID" value="OMO77310.1"/>
    <property type="molecule type" value="Genomic_DNA"/>
</dbReference>
<gene>
    <name evidence="3" type="ORF">CCACVL1_15096</name>
</gene>
<dbReference type="AlphaFoldDB" id="A0A1R3I409"/>
<dbReference type="Proteomes" id="UP000188268">
    <property type="component" value="Unassembled WGS sequence"/>
</dbReference>
<protein>
    <submittedName>
        <fullName evidence="3">Uncharacterized protein</fullName>
    </submittedName>
</protein>
<evidence type="ECO:0000313" key="4">
    <source>
        <dbReference type="Proteomes" id="UP000188268"/>
    </source>
</evidence>
<accession>A0A1R3I409</accession>
<sequence length="136" mass="12528">MAINKLFGAVVFVLLFVFVGVCSATRANLGSEKGASDHSLVTGDVNGKVGANGTDQTGLIGGGEGDSDGGGGGSGSAAVGEHGGASGSGAADTFFNFGGNMGGGGGGGGSSNSAAVLSVATRTAVAKAAVMVISGG</sequence>
<feature type="chain" id="PRO_5012187408" evidence="2">
    <location>
        <begin position="25"/>
        <end position="136"/>
    </location>
</feature>
<keyword evidence="4" id="KW-1185">Reference proteome</keyword>
<feature type="signal peptide" evidence="2">
    <location>
        <begin position="1"/>
        <end position="24"/>
    </location>
</feature>
<feature type="compositionally biased region" description="Gly residues" evidence="1">
    <location>
        <begin position="59"/>
        <end position="86"/>
    </location>
</feature>
<feature type="region of interest" description="Disordered" evidence="1">
    <location>
        <begin position="46"/>
        <end position="86"/>
    </location>
</feature>
<evidence type="ECO:0000256" key="1">
    <source>
        <dbReference type="SAM" id="MobiDB-lite"/>
    </source>
</evidence>
<evidence type="ECO:0000256" key="2">
    <source>
        <dbReference type="SAM" id="SignalP"/>
    </source>
</evidence>
<keyword evidence="2" id="KW-0732">Signal</keyword>
<reference evidence="3 4" key="1">
    <citation type="submission" date="2013-09" db="EMBL/GenBank/DDBJ databases">
        <title>Corchorus capsularis genome sequencing.</title>
        <authorList>
            <person name="Alam M."/>
            <person name="Haque M.S."/>
            <person name="Islam M.S."/>
            <person name="Emdad E.M."/>
            <person name="Islam M.M."/>
            <person name="Ahmed B."/>
            <person name="Halim A."/>
            <person name="Hossen Q.M.M."/>
            <person name="Hossain M.Z."/>
            <person name="Ahmed R."/>
            <person name="Khan M.M."/>
            <person name="Islam R."/>
            <person name="Rashid M.M."/>
            <person name="Khan S.A."/>
            <person name="Rahman M.S."/>
            <person name="Alam M."/>
        </authorList>
    </citation>
    <scope>NUCLEOTIDE SEQUENCE [LARGE SCALE GENOMIC DNA]</scope>
    <source>
        <strain evidence="4">cv. CVL-1</strain>
        <tissue evidence="3">Whole seedling</tissue>
    </source>
</reference>
<organism evidence="3 4">
    <name type="scientific">Corchorus capsularis</name>
    <name type="common">Jute</name>
    <dbReference type="NCBI Taxonomy" id="210143"/>
    <lineage>
        <taxon>Eukaryota</taxon>
        <taxon>Viridiplantae</taxon>
        <taxon>Streptophyta</taxon>
        <taxon>Embryophyta</taxon>
        <taxon>Tracheophyta</taxon>
        <taxon>Spermatophyta</taxon>
        <taxon>Magnoliopsida</taxon>
        <taxon>eudicotyledons</taxon>
        <taxon>Gunneridae</taxon>
        <taxon>Pentapetalae</taxon>
        <taxon>rosids</taxon>
        <taxon>malvids</taxon>
        <taxon>Malvales</taxon>
        <taxon>Malvaceae</taxon>
        <taxon>Grewioideae</taxon>
        <taxon>Apeibeae</taxon>
        <taxon>Corchorus</taxon>
    </lineage>
</organism>